<evidence type="ECO:0000256" key="2">
    <source>
        <dbReference type="ARBA" id="ARBA00022475"/>
    </source>
</evidence>
<accession>A0A7H1DH84</accession>
<dbReference type="GO" id="GO:0005549">
    <property type="term" value="F:odorant binding"/>
    <property type="evidence" value="ECO:0007669"/>
    <property type="project" value="InterPro"/>
</dbReference>
<evidence type="ECO:0000256" key="4">
    <source>
        <dbReference type="ARBA" id="ARBA00022692"/>
    </source>
</evidence>
<feature type="transmembrane region" description="Helical" evidence="10">
    <location>
        <begin position="127"/>
        <end position="146"/>
    </location>
</feature>
<comment type="subcellular location">
    <subcellularLocation>
        <location evidence="1 10">Cell membrane</location>
        <topology evidence="1 10">Multi-pass membrane protein</topology>
    </subcellularLocation>
</comment>
<evidence type="ECO:0000256" key="5">
    <source>
        <dbReference type="ARBA" id="ARBA00022725"/>
    </source>
</evidence>
<feature type="transmembrane region" description="Helical" evidence="10">
    <location>
        <begin position="190"/>
        <end position="214"/>
    </location>
</feature>
<keyword evidence="2" id="KW-1003">Cell membrane</keyword>
<sequence length="392" mass="45947">MPSDQSSMFNVNFTLYKIIGVWSGNPPWKYYKYYSFVYLFVTFVIFNLLFTLNLLYIPPKIESYIGEGVFYFVEITIATKIWTILFMRDKLIDAIKIIDCDEFIGDYENKDGILYKMNVGFRLGRKLYATLLNTLFVADVIVPIFFNLVRGTRPKLPISNYYFLSDEQRESGVIFWCIYSYQSMGIYCHMMYNISVDSLIAGLLVITIAQLRLLNHNLRNLKLSEEERKLPYEIQDKIQMTRLYKSLRHYEVILKFCDTVQAMLSVTLFFQFGVSTLIICVVMCGLVLPSSIEFRAFLAMFLFTMTLRIFVPGFLGTQLSHESEELMIATYYSEWIPRSESFKRSFKLFRERIATPIVITGLKMFPLTLLTFVSIMKTAYSFFTLIRTVQEE</sequence>
<evidence type="ECO:0000256" key="3">
    <source>
        <dbReference type="ARBA" id="ARBA00022606"/>
    </source>
</evidence>
<comment type="similarity">
    <text evidence="10">Belongs to the insect chemoreceptor superfamily. Heteromeric odorant receptor channel (TC 1.A.69) family.</text>
</comment>
<evidence type="ECO:0000256" key="1">
    <source>
        <dbReference type="ARBA" id="ARBA00004651"/>
    </source>
</evidence>
<dbReference type="PANTHER" id="PTHR21137">
    <property type="entry name" value="ODORANT RECEPTOR"/>
    <property type="match status" value="1"/>
</dbReference>
<evidence type="ECO:0000256" key="10">
    <source>
        <dbReference type="RuleBase" id="RU351113"/>
    </source>
</evidence>
<feature type="transmembrane region" description="Helical" evidence="10">
    <location>
        <begin position="69"/>
        <end position="87"/>
    </location>
</feature>
<dbReference type="InterPro" id="IPR004117">
    <property type="entry name" value="7tm6_olfct_rcpt"/>
</dbReference>
<name>A0A7H1DH84_MYTSE</name>
<feature type="transmembrane region" description="Helical" evidence="10">
    <location>
        <begin position="268"/>
        <end position="288"/>
    </location>
</feature>
<keyword evidence="9 10" id="KW-0807">Transducer</keyword>
<evidence type="ECO:0000256" key="6">
    <source>
        <dbReference type="ARBA" id="ARBA00022989"/>
    </source>
</evidence>
<dbReference type="GO" id="GO:0005886">
    <property type="term" value="C:plasma membrane"/>
    <property type="evidence" value="ECO:0007669"/>
    <property type="project" value="UniProtKB-SubCell"/>
</dbReference>
<keyword evidence="4 10" id="KW-0812">Transmembrane</keyword>
<keyword evidence="8 10" id="KW-0675">Receptor</keyword>
<dbReference type="GO" id="GO:0007165">
    <property type="term" value="P:signal transduction"/>
    <property type="evidence" value="ECO:0007669"/>
    <property type="project" value="UniProtKB-KW"/>
</dbReference>
<evidence type="ECO:0000313" key="11">
    <source>
        <dbReference type="EMBL" id="QNS36210.1"/>
    </source>
</evidence>
<keyword evidence="7 10" id="KW-0472">Membrane</keyword>
<feature type="transmembrane region" description="Helical" evidence="10">
    <location>
        <begin position="353"/>
        <end position="375"/>
    </location>
</feature>
<keyword evidence="5 10" id="KW-0552">Olfaction</keyword>
<evidence type="ECO:0000256" key="7">
    <source>
        <dbReference type="ARBA" id="ARBA00023136"/>
    </source>
</evidence>
<dbReference type="AlphaFoldDB" id="A0A7H1DH84"/>
<reference evidence="11" key="1">
    <citation type="submission" date="2019-07" db="EMBL/GenBank/DDBJ databases">
        <authorList>
            <person name="Tang R."/>
            <person name="Jiang N.-J."/>
            <person name="Ning C."/>
            <person name="Li G.-C."/>
            <person name="Huang L.-Q."/>
            <person name="Wang C.-Z."/>
        </authorList>
    </citation>
    <scope>NUCLEOTIDE SEQUENCE</scope>
</reference>
<protein>
    <recommendedName>
        <fullName evidence="10">Odorant receptor</fullName>
    </recommendedName>
</protein>
<feature type="transmembrane region" description="Helical" evidence="10">
    <location>
        <begin position="294"/>
        <end position="311"/>
    </location>
</feature>
<evidence type="ECO:0000256" key="8">
    <source>
        <dbReference type="ARBA" id="ARBA00023170"/>
    </source>
</evidence>
<dbReference type="PANTHER" id="PTHR21137:SF35">
    <property type="entry name" value="ODORANT RECEPTOR 19A-RELATED"/>
    <property type="match status" value="1"/>
</dbReference>
<dbReference type="Pfam" id="PF02949">
    <property type="entry name" value="7tm_6"/>
    <property type="match status" value="1"/>
</dbReference>
<keyword evidence="3 10" id="KW-0716">Sensory transduction</keyword>
<proteinExistence type="evidence at transcript level"/>
<feature type="transmembrane region" description="Helical" evidence="10">
    <location>
        <begin position="36"/>
        <end position="57"/>
    </location>
</feature>
<organism evidence="11">
    <name type="scientific">Mythimna separata</name>
    <name type="common">Oriental armyworm</name>
    <name type="synonym">Pseudaletia separata</name>
    <dbReference type="NCBI Taxonomy" id="271217"/>
    <lineage>
        <taxon>Eukaryota</taxon>
        <taxon>Metazoa</taxon>
        <taxon>Ecdysozoa</taxon>
        <taxon>Arthropoda</taxon>
        <taxon>Hexapoda</taxon>
        <taxon>Insecta</taxon>
        <taxon>Pterygota</taxon>
        <taxon>Neoptera</taxon>
        <taxon>Endopterygota</taxon>
        <taxon>Lepidoptera</taxon>
        <taxon>Glossata</taxon>
        <taxon>Ditrysia</taxon>
        <taxon>Noctuoidea</taxon>
        <taxon>Noctuidae</taxon>
        <taxon>Noctuinae</taxon>
        <taxon>Hadenini</taxon>
        <taxon>Mythimna</taxon>
    </lineage>
</organism>
<evidence type="ECO:0000256" key="9">
    <source>
        <dbReference type="ARBA" id="ARBA00023224"/>
    </source>
</evidence>
<keyword evidence="6 10" id="KW-1133">Transmembrane helix</keyword>
<dbReference type="EMBL" id="MN171130">
    <property type="protein sequence ID" value="QNS36210.1"/>
    <property type="molecule type" value="mRNA"/>
</dbReference>
<dbReference type="GO" id="GO:0004984">
    <property type="term" value="F:olfactory receptor activity"/>
    <property type="evidence" value="ECO:0007669"/>
    <property type="project" value="InterPro"/>
</dbReference>